<keyword evidence="2" id="KW-1185">Reference proteome</keyword>
<proteinExistence type="predicted"/>
<reference evidence="1 2" key="1">
    <citation type="submission" date="2020-05" db="EMBL/GenBank/DDBJ databases">
        <title>Genome Sequencing of Type Strains.</title>
        <authorList>
            <person name="Lemaire J.F."/>
            <person name="Inderbitzin P."/>
            <person name="Gregorio O.A."/>
            <person name="Collins S.B."/>
            <person name="Wespe N."/>
            <person name="Knight-Connoni V."/>
        </authorList>
    </citation>
    <scope>NUCLEOTIDE SEQUENCE [LARGE SCALE GENOMIC DNA]</scope>
    <source>
        <strain evidence="1 2">LMG 21957</strain>
    </source>
</reference>
<gene>
    <name evidence="1" type="ORF">HP552_18480</name>
</gene>
<dbReference type="EMBL" id="JABMCB010000190">
    <property type="protein sequence ID" value="NUU77206.1"/>
    <property type="molecule type" value="Genomic_DNA"/>
</dbReference>
<accession>A0A7Y6BZ61</accession>
<dbReference type="AlphaFoldDB" id="A0A7Y6BZ61"/>
<dbReference type="Proteomes" id="UP000526125">
    <property type="component" value="Unassembled WGS sequence"/>
</dbReference>
<evidence type="ECO:0000313" key="2">
    <source>
        <dbReference type="Proteomes" id="UP000526125"/>
    </source>
</evidence>
<name>A0A7Y6BZ61_9BACL</name>
<organism evidence="1 2">
    <name type="scientific">Paenibacillus xylanilyticus</name>
    <dbReference type="NCBI Taxonomy" id="248903"/>
    <lineage>
        <taxon>Bacteria</taxon>
        <taxon>Bacillati</taxon>
        <taxon>Bacillota</taxon>
        <taxon>Bacilli</taxon>
        <taxon>Bacillales</taxon>
        <taxon>Paenibacillaceae</taxon>
        <taxon>Paenibacillus</taxon>
    </lineage>
</organism>
<sequence length="68" mass="8105">MYSAEYMLWNGKAFQELELADSSSYTMELAERLLDHYMVRSGTTYEFVYSVLDADRRKVLFFMKEVDL</sequence>
<comment type="caution">
    <text evidence="1">The sequence shown here is derived from an EMBL/GenBank/DDBJ whole genome shotgun (WGS) entry which is preliminary data.</text>
</comment>
<evidence type="ECO:0000313" key="1">
    <source>
        <dbReference type="EMBL" id="NUU77206.1"/>
    </source>
</evidence>
<protein>
    <submittedName>
        <fullName evidence="1">Uncharacterized protein</fullName>
    </submittedName>
</protein>